<dbReference type="GeneID" id="7194779"/>
<feature type="non-terminal residue" evidence="3">
    <location>
        <position position="646"/>
    </location>
</feature>
<feature type="non-terminal residue" evidence="3">
    <location>
        <position position="1"/>
    </location>
</feature>
<dbReference type="EMBL" id="CM000620">
    <property type="protein sequence ID" value="EEC45384.1"/>
    <property type="molecule type" value="Genomic_DNA"/>
</dbReference>
<dbReference type="PANTHER" id="PTHR12873:SF0">
    <property type="entry name" value="TWINKLE MTDNA HELICASE"/>
    <property type="match status" value="1"/>
</dbReference>
<organism evidence="3 4">
    <name type="scientific">Phaeodactylum tricornutum (strain CCAP 1055/1)</name>
    <dbReference type="NCBI Taxonomy" id="556484"/>
    <lineage>
        <taxon>Eukaryota</taxon>
        <taxon>Sar</taxon>
        <taxon>Stramenopiles</taxon>
        <taxon>Ochrophyta</taxon>
        <taxon>Bacillariophyta</taxon>
        <taxon>Bacillariophyceae</taxon>
        <taxon>Bacillariophycidae</taxon>
        <taxon>Naviculales</taxon>
        <taxon>Phaeodactylaceae</taxon>
        <taxon>Phaeodactylum</taxon>
    </lineage>
</organism>
<dbReference type="PROSITE" id="PS51199">
    <property type="entry name" value="SF4_HELICASE"/>
    <property type="match status" value="1"/>
</dbReference>
<sequence length="646" mass="73049">HNTRNNHNHQKPHVCQTRRSKVFVSKHNQSLQLSARDILDYCDAQGVETEGSRTTPSHVILRTCPFCDKPTHGKADNQHKCYLQIGGGAYFCHRCGNGGSWYDFKATLGGFHVTGAGVRHASVAQARTTEDRFRDFLETSTPVQRDVEPLPLPARKLQACYSTQLFDQGPNEVETYLRETRGLQKRTLRKYGVGRANYNFLDDANQWVKAECVSFPWIMKTKHQSFLTRRIKVRAVAKKSWQRLDPPGGGWGLFGFHTVPPEATEIILTEGEYDAMAVWQATGRPAVSLPNGCRSLPPEVLPLLENFAKIILWMDNDGPGQEGAEQFAKKIGLERTYIVKPGKQHVPEDAPLPKDANDALLQGLDLEAMVRDAQPVPHERILTFRDLRSSVLHEIIHPDKYVGVPMTSLPALTNIIKGFRRGEMTVLTGPTGSGKTTFLGQMSLDLAEQGINMLWGSFEIKNTRLIHKLMQQFSREPLPTGEQAVESKLEALADRFERLPFYFMKFHGGSDVDDVLDAMDYAVYVNDVEHIILDNMQFMISRNKNKTSTFDKFDVQDVAIEKFRKFATDKNVHVTLVVHPRKEQEDMKLSMASIYGSAKATQEADTVLILQTDGRRKYIEVKKNRFNGNLGHTPLHFDRLTGRYGE</sequence>
<dbReference type="InParanoid" id="B7G7L7"/>
<dbReference type="PROSITE" id="PS50880">
    <property type="entry name" value="TOPRIM"/>
    <property type="match status" value="1"/>
</dbReference>
<dbReference type="InterPro" id="IPR007694">
    <property type="entry name" value="DNA_helicase_DnaB-like_C"/>
</dbReference>
<dbReference type="GO" id="GO:0003697">
    <property type="term" value="F:single-stranded DNA binding"/>
    <property type="evidence" value="ECO:0007669"/>
    <property type="project" value="InterPro"/>
</dbReference>
<dbReference type="SUPFAM" id="SSF52540">
    <property type="entry name" value="P-loop containing nucleoside triphosphate hydrolases"/>
    <property type="match status" value="1"/>
</dbReference>
<feature type="domain" description="Toprim" evidence="1">
    <location>
        <begin position="264"/>
        <end position="347"/>
    </location>
</feature>
<gene>
    <name evidence="3" type="ORF">PHATRDRAFT_605</name>
</gene>
<feature type="domain" description="SF4 helicase" evidence="2">
    <location>
        <begin position="398"/>
        <end position="646"/>
    </location>
</feature>
<evidence type="ECO:0000259" key="1">
    <source>
        <dbReference type="PROSITE" id="PS50880"/>
    </source>
</evidence>
<dbReference type="SUPFAM" id="SSF56731">
    <property type="entry name" value="DNA primase core"/>
    <property type="match status" value="1"/>
</dbReference>
<dbReference type="InterPro" id="IPR006171">
    <property type="entry name" value="TOPRIM_dom"/>
</dbReference>
<keyword evidence="4" id="KW-1185">Reference proteome</keyword>
<dbReference type="RefSeq" id="XP_002183166.1">
    <property type="nucleotide sequence ID" value="XM_002183130.1"/>
</dbReference>
<proteinExistence type="predicted"/>
<dbReference type="CDD" id="cd01122">
    <property type="entry name" value="Twinkle_C"/>
    <property type="match status" value="1"/>
</dbReference>
<dbReference type="Gene3D" id="3.40.50.300">
    <property type="entry name" value="P-loop containing nucleotide triphosphate hydrolases"/>
    <property type="match status" value="1"/>
</dbReference>
<dbReference type="KEGG" id="pti:PHATRDRAFT_605"/>
<dbReference type="Gene3D" id="3.40.1360.10">
    <property type="match status" value="1"/>
</dbReference>
<dbReference type="InterPro" id="IPR027417">
    <property type="entry name" value="P-loop_NTPase"/>
</dbReference>
<evidence type="ECO:0000313" key="3">
    <source>
        <dbReference type="EMBL" id="EEC45384.1"/>
    </source>
</evidence>
<dbReference type="CDD" id="cd01029">
    <property type="entry name" value="TOPRIM_primases"/>
    <property type="match status" value="1"/>
</dbReference>
<dbReference type="InterPro" id="IPR034154">
    <property type="entry name" value="TOPRIM_DnaG/twinkle"/>
</dbReference>
<evidence type="ECO:0000313" key="4">
    <source>
        <dbReference type="Proteomes" id="UP000000759"/>
    </source>
</evidence>
<dbReference type="STRING" id="556484.B7G7L7"/>
<reference evidence="3 4" key="1">
    <citation type="journal article" date="2008" name="Nature">
        <title>The Phaeodactylum genome reveals the evolutionary history of diatom genomes.</title>
        <authorList>
            <person name="Bowler C."/>
            <person name="Allen A.E."/>
            <person name="Badger J.H."/>
            <person name="Grimwood J."/>
            <person name="Jabbari K."/>
            <person name="Kuo A."/>
            <person name="Maheswari U."/>
            <person name="Martens C."/>
            <person name="Maumus F."/>
            <person name="Otillar R.P."/>
            <person name="Rayko E."/>
            <person name="Salamov A."/>
            <person name="Vandepoele K."/>
            <person name="Beszteri B."/>
            <person name="Gruber A."/>
            <person name="Heijde M."/>
            <person name="Katinka M."/>
            <person name="Mock T."/>
            <person name="Valentin K."/>
            <person name="Verret F."/>
            <person name="Berges J.A."/>
            <person name="Brownlee C."/>
            <person name="Cadoret J.P."/>
            <person name="Chiovitti A."/>
            <person name="Choi C.J."/>
            <person name="Coesel S."/>
            <person name="De Martino A."/>
            <person name="Detter J.C."/>
            <person name="Durkin C."/>
            <person name="Falciatore A."/>
            <person name="Fournet J."/>
            <person name="Haruta M."/>
            <person name="Huysman M.J."/>
            <person name="Jenkins B.D."/>
            <person name="Jiroutova K."/>
            <person name="Jorgensen R.E."/>
            <person name="Joubert Y."/>
            <person name="Kaplan A."/>
            <person name="Kroger N."/>
            <person name="Kroth P.G."/>
            <person name="La Roche J."/>
            <person name="Lindquist E."/>
            <person name="Lommer M."/>
            <person name="Martin-Jezequel V."/>
            <person name="Lopez P.J."/>
            <person name="Lucas S."/>
            <person name="Mangogna M."/>
            <person name="McGinnis K."/>
            <person name="Medlin L.K."/>
            <person name="Montsant A."/>
            <person name="Oudot-Le Secq M.P."/>
            <person name="Napoli C."/>
            <person name="Obornik M."/>
            <person name="Parker M.S."/>
            <person name="Petit J.L."/>
            <person name="Porcel B.M."/>
            <person name="Poulsen N."/>
            <person name="Robison M."/>
            <person name="Rychlewski L."/>
            <person name="Rynearson T.A."/>
            <person name="Schmutz J."/>
            <person name="Shapiro H."/>
            <person name="Siaut M."/>
            <person name="Stanley M."/>
            <person name="Sussman M.R."/>
            <person name="Taylor A.R."/>
            <person name="Vardi A."/>
            <person name="von Dassow P."/>
            <person name="Vyverman W."/>
            <person name="Willis A."/>
            <person name="Wyrwicz L.S."/>
            <person name="Rokhsar D.S."/>
            <person name="Weissenbach J."/>
            <person name="Armbrust E.V."/>
            <person name="Green B.R."/>
            <person name="Van de Peer Y."/>
            <person name="Grigoriev I.V."/>
        </authorList>
    </citation>
    <scope>NUCLEOTIDE SEQUENCE [LARGE SCALE GENOMIC DNA]</scope>
    <source>
        <strain evidence="3 4">CCAP 1055/1</strain>
    </source>
</reference>
<dbReference type="PaxDb" id="2850-Phatr605"/>
<dbReference type="AlphaFoldDB" id="B7G7L7"/>
<dbReference type="GO" id="GO:0006260">
    <property type="term" value="P:DNA replication"/>
    <property type="evidence" value="ECO:0007669"/>
    <property type="project" value="InterPro"/>
</dbReference>
<accession>B7G7L7</accession>
<evidence type="ECO:0000259" key="2">
    <source>
        <dbReference type="PROSITE" id="PS51199"/>
    </source>
</evidence>
<dbReference type="InterPro" id="IPR027032">
    <property type="entry name" value="Twinkle-like"/>
</dbReference>
<dbReference type="PANTHER" id="PTHR12873">
    <property type="entry name" value="T7-LIKE MITOCHONDRIAL DNA HELICASE"/>
    <property type="match status" value="1"/>
</dbReference>
<evidence type="ECO:0008006" key="5">
    <source>
        <dbReference type="Google" id="ProtNLM"/>
    </source>
</evidence>
<dbReference type="OrthoDB" id="275278at2759"/>
<dbReference type="Proteomes" id="UP000000759">
    <property type="component" value="Chromosome 18"/>
</dbReference>
<dbReference type="GO" id="GO:0043139">
    <property type="term" value="F:5'-3' DNA helicase activity"/>
    <property type="evidence" value="ECO:0007669"/>
    <property type="project" value="InterPro"/>
</dbReference>
<dbReference type="Pfam" id="PF13155">
    <property type="entry name" value="Toprim_2"/>
    <property type="match status" value="1"/>
</dbReference>
<dbReference type="GO" id="GO:0005524">
    <property type="term" value="F:ATP binding"/>
    <property type="evidence" value="ECO:0007669"/>
    <property type="project" value="InterPro"/>
</dbReference>
<reference evidence="4" key="2">
    <citation type="submission" date="2008-08" db="EMBL/GenBank/DDBJ databases">
        <authorList>
            <consortium name="Diatom Consortium"/>
            <person name="Grigoriev I."/>
            <person name="Grimwood J."/>
            <person name="Kuo A."/>
            <person name="Otillar R.P."/>
            <person name="Salamov A."/>
            <person name="Detter J.C."/>
            <person name="Lindquist E."/>
            <person name="Shapiro H."/>
            <person name="Lucas S."/>
            <person name="Glavina del Rio T."/>
            <person name="Pitluck S."/>
            <person name="Rokhsar D."/>
            <person name="Bowler C."/>
        </authorList>
    </citation>
    <scope>GENOME REANNOTATION</scope>
    <source>
        <strain evidence="4">CCAP 1055/1</strain>
    </source>
</reference>
<dbReference type="Pfam" id="PF13481">
    <property type="entry name" value="AAA_25"/>
    <property type="match status" value="1"/>
</dbReference>
<dbReference type="eggNOG" id="KOG2373">
    <property type="taxonomic scope" value="Eukaryota"/>
</dbReference>
<name>B7G7L7_PHATC</name>
<protein>
    <recommendedName>
        <fullName evidence="5">SF4 helicase domain-containing protein</fullName>
    </recommendedName>
</protein>